<evidence type="ECO:0000256" key="1">
    <source>
        <dbReference type="ARBA" id="ARBA00004167"/>
    </source>
</evidence>
<dbReference type="AlphaFoldDB" id="A0AAD8NPE6"/>
<dbReference type="InterPro" id="IPR000742">
    <property type="entry name" value="EGF"/>
</dbReference>
<feature type="domain" description="EGF-like" evidence="9">
    <location>
        <begin position="295"/>
        <end position="333"/>
    </location>
</feature>
<dbReference type="PROSITE" id="PS01187">
    <property type="entry name" value="EGF_CA"/>
    <property type="match status" value="1"/>
</dbReference>
<feature type="signal peptide" evidence="8">
    <location>
        <begin position="1"/>
        <end position="17"/>
    </location>
</feature>
<dbReference type="InterPro" id="IPR000152">
    <property type="entry name" value="EGF-type_Asp/Asn_hydroxyl_site"/>
</dbReference>
<dbReference type="GO" id="GO:0005509">
    <property type="term" value="F:calcium ion binding"/>
    <property type="evidence" value="ECO:0007669"/>
    <property type="project" value="InterPro"/>
</dbReference>
<dbReference type="InterPro" id="IPR018097">
    <property type="entry name" value="EGF_Ca-bd_CS"/>
</dbReference>
<accession>A0AAD8NPE6</accession>
<feature type="chain" id="PRO_5041907246" description="EGF-like domain-containing protein" evidence="8">
    <location>
        <begin position="18"/>
        <end position="493"/>
    </location>
</feature>
<dbReference type="Gene3D" id="1.10.510.10">
    <property type="entry name" value="Transferase(Phosphotransferase) domain 1"/>
    <property type="match status" value="1"/>
</dbReference>
<dbReference type="InterPro" id="IPR025287">
    <property type="entry name" value="WAK_GUB"/>
</dbReference>
<dbReference type="PROSITE" id="PS00010">
    <property type="entry name" value="ASX_HYDROXYL"/>
    <property type="match status" value="1"/>
</dbReference>
<name>A0AAD8NPE6_TARER</name>
<evidence type="ECO:0000256" key="3">
    <source>
        <dbReference type="ARBA" id="ARBA00022729"/>
    </source>
</evidence>
<protein>
    <recommendedName>
        <fullName evidence="9">EGF-like domain-containing protein</fullName>
    </recommendedName>
</protein>
<dbReference type="Proteomes" id="UP001229421">
    <property type="component" value="Unassembled WGS sequence"/>
</dbReference>
<dbReference type="InterPro" id="IPR001881">
    <property type="entry name" value="EGF-like_Ca-bd_dom"/>
</dbReference>
<organism evidence="10 11">
    <name type="scientific">Tagetes erecta</name>
    <name type="common">African marigold</name>
    <dbReference type="NCBI Taxonomy" id="13708"/>
    <lineage>
        <taxon>Eukaryota</taxon>
        <taxon>Viridiplantae</taxon>
        <taxon>Streptophyta</taxon>
        <taxon>Embryophyta</taxon>
        <taxon>Tracheophyta</taxon>
        <taxon>Spermatophyta</taxon>
        <taxon>Magnoliopsida</taxon>
        <taxon>eudicotyledons</taxon>
        <taxon>Gunneridae</taxon>
        <taxon>Pentapetalae</taxon>
        <taxon>asterids</taxon>
        <taxon>campanulids</taxon>
        <taxon>Asterales</taxon>
        <taxon>Asteraceae</taxon>
        <taxon>Asteroideae</taxon>
        <taxon>Heliantheae alliance</taxon>
        <taxon>Tageteae</taxon>
        <taxon>Tagetes</taxon>
    </lineage>
</organism>
<dbReference type="Pfam" id="PF13947">
    <property type="entry name" value="GUB_WAK_bind"/>
    <property type="match status" value="1"/>
</dbReference>
<evidence type="ECO:0000256" key="7">
    <source>
        <dbReference type="SAM" id="MobiDB-lite"/>
    </source>
</evidence>
<evidence type="ECO:0000256" key="5">
    <source>
        <dbReference type="ARBA" id="ARBA00023157"/>
    </source>
</evidence>
<keyword evidence="3 8" id="KW-0732">Signal</keyword>
<evidence type="ECO:0000313" key="10">
    <source>
        <dbReference type="EMBL" id="KAK1416327.1"/>
    </source>
</evidence>
<dbReference type="InterPro" id="IPR024731">
    <property type="entry name" value="NELL2-like_EGF"/>
</dbReference>
<dbReference type="SMART" id="SM00181">
    <property type="entry name" value="EGF"/>
    <property type="match status" value="2"/>
</dbReference>
<dbReference type="Pfam" id="PF12947">
    <property type="entry name" value="EGF_3"/>
    <property type="match status" value="1"/>
</dbReference>
<dbReference type="CDD" id="cd00054">
    <property type="entry name" value="EGF_CA"/>
    <property type="match status" value="1"/>
</dbReference>
<sequence length="493" mass="53395">MHLNILLAVMAVIAASAQEVPAMAVIAASAQEVPAAACETSCGNVSITYPFGSGEGCYYSSDFLVTCNRSSGEPIPFFGPSSGNVVISDMSTNTSEMEIMGLVAYDCYNISGPAERNQPWLSLRDFRISSKNKFVAIGCDTYAYFSGRIGNDSGIGSGCVAMCGENSVVINGSCSGVGCCEVAVPEGMNYREVFLNSFNNHSTILDLNPCSYGFFVAQGKFNFSATNLHDFKSDRMPMLLDWAIGNLTCDKAKDMENFLCKGNSVCDQSYTGPGYRCRCLEGYEGNPYVAGNCTNINECERGNHDCEDDDKCVDIEGSFRCTCPKGYSGDGTKDGTGCRADESTVIKIVAGVSTSKALSFDGPEEERSLAMYFLNSLKLGRLFNVLDERLQLDDVPSEIMQVSRVAERCLRVNGDERPSMKEVAIELQGILASMVRKHPWVQSSPNEDEDGYLLKELSNNNFESINGVHASNVSSSTFDSMSKQTMLPIPSGR</sequence>
<evidence type="ECO:0000259" key="9">
    <source>
        <dbReference type="PROSITE" id="PS50026"/>
    </source>
</evidence>
<dbReference type="SMART" id="SM00179">
    <property type="entry name" value="EGF_CA"/>
    <property type="match status" value="1"/>
</dbReference>
<keyword evidence="5" id="KW-1015">Disulfide bond</keyword>
<dbReference type="SUPFAM" id="SSF57196">
    <property type="entry name" value="EGF/Laminin"/>
    <property type="match status" value="1"/>
</dbReference>
<dbReference type="PANTHER" id="PTHR33491">
    <property type="entry name" value="OSJNBA0016N04.9 PROTEIN"/>
    <property type="match status" value="1"/>
</dbReference>
<dbReference type="EMBL" id="JAUHHV010000008">
    <property type="protein sequence ID" value="KAK1416327.1"/>
    <property type="molecule type" value="Genomic_DNA"/>
</dbReference>
<evidence type="ECO:0000313" key="11">
    <source>
        <dbReference type="Proteomes" id="UP001229421"/>
    </source>
</evidence>
<comment type="subcellular location">
    <subcellularLocation>
        <location evidence="1">Membrane</location>
        <topology evidence="1">Single-pass membrane protein</topology>
    </subcellularLocation>
</comment>
<keyword evidence="11" id="KW-1185">Reference proteome</keyword>
<dbReference type="FunFam" id="2.10.25.10:FF:000038">
    <property type="entry name" value="Fibrillin 2"/>
    <property type="match status" value="1"/>
</dbReference>
<evidence type="ECO:0000256" key="2">
    <source>
        <dbReference type="ARBA" id="ARBA00022536"/>
    </source>
</evidence>
<proteinExistence type="predicted"/>
<evidence type="ECO:0000256" key="6">
    <source>
        <dbReference type="PROSITE-ProRule" id="PRU00076"/>
    </source>
</evidence>
<feature type="compositionally biased region" description="Polar residues" evidence="7">
    <location>
        <begin position="473"/>
        <end position="485"/>
    </location>
</feature>
<evidence type="ECO:0000256" key="4">
    <source>
        <dbReference type="ARBA" id="ARBA00022737"/>
    </source>
</evidence>
<keyword evidence="2 6" id="KW-0245">EGF-like domain</keyword>
<dbReference type="GO" id="GO:0030247">
    <property type="term" value="F:polysaccharide binding"/>
    <property type="evidence" value="ECO:0007669"/>
    <property type="project" value="InterPro"/>
</dbReference>
<gene>
    <name evidence="10" type="ORF">QVD17_32116</name>
</gene>
<keyword evidence="4" id="KW-0677">Repeat</keyword>
<dbReference type="Gene3D" id="2.10.25.10">
    <property type="entry name" value="Laminin"/>
    <property type="match status" value="1"/>
</dbReference>
<feature type="region of interest" description="Disordered" evidence="7">
    <location>
        <begin position="473"/>
        <end position="493"/>
    </location>
</feature>
<dbReference type="GO" id="GO:0016020">
    <property type="term" value="C:membrane"/>
    <property type="evidence" value="ECO:0007669"/>
    <property type="project" value="UniProtKB-SubCell"/>
</dbReference>
<comment type="caution">
    <text evidence="10">The sequence shown here is derived from an EMBL/GenBank/DDBJ whole genome shotgun (WGS) entry which is preliminary data.</text>
</comment>
<dbReference type="PROSITE" id="PS50026">
    <property type="entry name" value="EGF_3"/>
    <property type="match status" value="1"/>
</dbReference>
<comment type="caution">
    <text evidence="6">Lacks conserved residue(s) required for the propagation of feature annotation.</text>
</comment>
<reference evidence="10" key="1">
    <citation type="journal article" date="2023" name="bioRxiv">
        <title>Improved chromosome-level genome assembly for marigold (Tagetes erecta).</title>
        <authorList>
            <person name="Jiang F."/>
            <person name="Yuan L."/>
            <person name="Wang S."/>
            <person name="Wang H."/>
            <person name="Xu D."/>
            <person name="Wang A."/>
            <person name="Fan W."/>
        </authorList>
    </citation>
    <scope>NUCLEOTIDE SEQUENCE</scope>
    <source>
        <strain evidence="10">WSJ</strain>
        <tissue evidence="10">Leaf</tissue>
    </source>
</reference>
<evidence type="ECO:0000256" key="8">
    <source>
        <dbReference type="SAM" id="SignalP"/>
    </source>
</evidence>